<sequence length="402" mass="44331">MRLASLLPALLGAVAAQDVAKPKLPLKTSSRWILDADGARVKLRCINWAGHGEANVPEGLHKASVASIADFVRDQGFNCVRLTYSIDHALDPHVPVRDSFRHAAEYSGLAVETLEGLYGQVAQRNPDLATKTRQDVFGAVIAALWDRGGNLTDGNGWWDQASGYNDLNSRYFNTANWLDGLEAMATWARSQPGVAAMSLRNEIRPFLLQGLNGPADDWYDFVTQGAKRVHGAHPDALVVVGGSQSATDLSFVRTRDLDFSAWAGKHVWEMHAYSFTVTFPRLFGSCDIVKTEYGALDGFVLTQQKSYTAPLIVSEFGVGLQGGPNHGGVSDEDNEYLDCLLDWMRGNDADWALWALQGTYYVRQGQAEYDEGWGLMNRDWNGLRNDQFLPVIADLFKMTQGP</sequence>
<evidence type="ECO:0000256" key="1">
    <source>
        <dbReference type="ARBA" id="ARBA00005641"/>
    </source>
</evidence>
<evidence type="ECO:0000256" key="2">
    <source>
        <dbReference type="ARBA" id="ARBA00022801"/>
    </source>
</evidence>
<name>A0AAW0QWM5_9PEZI</name>
<dbReference type="Proteomes" id="UP001392437">
    <property type="component" value="Unassembled WGS sequence"/>
</dbReference>
<evidence type="ECO:0000313" key="7">
    <source>
        <dbReference type="EMBL" id="KAK8114777.1"/>
    </source>
</evidence>
<dbReference type="PANTHER" id="PTHR31263">
    <property type="entry name" value="CELLULASE FAMILY PROTEIN (AFU_ORTHOLOGUE AFUA_5G14560)"/>
    <property type="match status" value="1"/>
</dbReference>
<organism evidence="7 8">
    <name type="scientific">Apiospora kogelbergensis</name>
    <dbReference type="NCBI Taxonomy" id="1337665"/>
    <lineage>
        <taxon>Eukaryota</taxon>
        <taxon>Fungi</taxon>
        <taxon>Dikarya</taxon>
        <taxon>Ascomycota</taxon>
        <taxon>Pezizomycotina</taxon>
        <taxon>Sordariomycetes</taxon>
        <taxon>Xylariomycetidae</taxon>
        <taxon>Amphisphaeriales</taxon>
        <taxon>Apiosporaceae</taxon>
        <taxon>Apiospora</taxon>
    </lineage>
</organism>
<dbReference type="EMBL" id="JAQQWP010000006">
    <property type="protein sequence ID" value="KAK8114777.1"/>
    <property type="molecule type" value="Genomic_DNA"/>
</dbReference>
<feature type="chain" id="PRO_5043508516" evidence="5">
    <location>
        <begin position="17"/>
        <end position="402"/>
    </location>
</feature>
<dbReference type="AlphaFoldDB" id="A0AAW0QWM5"/>
<proteinExistence type="inferred from homology"/>
<keyword evidence="8" id="KW-1185">Reference proteome</keyword>
<gene>
    <name evidence="7" type="ORF">PG999_006846</name>
</gene>
<accession>A0AAW0QWM5</accession>
<evidence type="ECO:0000259" key="6">
    <source>
        <dbReference type="Pfam" id="PF00150"/>
    </source>
</evidence>
<feature type="domain" description="Glycoside hydrolase family 5" evidence="6">
    <location>
        <begin position="62"/>
        <end position="357"/>
    </location>
</feature>
<keyword evidence="2 4" id="KW-0378">Hydrolase</keyword>
<protein>
    <submittedName>
        <fullName evidence="7">Glucosyll hydrolase family 5 protein/cellulase</fullName>
    </submittedName>
</protein>
<dbReference type="SUPFAM" id="SSF51445">
    <property type="entry name" value="(Trans)glycosidases"/>
    <property type="match status" value="1"/>
</dbReference>
<dbReference type="Pfam" id="PF00150">
    <property type="entry name" value="Cellulase"/>
    <property type="match status" value="1"/>
</dbReference>
<dbReference type="Gene3D" id="3.20.20.80">
    <property type="entry name" value="Glycosidases"/>
    <property type="match status" value="1"/>
</dbReference>
<feature type="signal peptide" evidence="5">
    <location>
        <begin position="1"/>
        <end position="16"/>
    </location>
</feature>
<comment type="caution">
    <text evidence="7">The sequence shown here is derived from an EMBL/GenBank/DDBJ whole genome shotgun (WGS) entry which is preliminary data.</text>
</comment>
<keyword evidence="3 4" id="KW-0326">Glycosidase</keyword>
<evidence type="ECO:0000256" key="5">
    <source>
        <dbReference type="SAM" id="SignalP"/>
    </source>
</evidence>
<evidence type="ECO:0000256" key="3">
    <source>
        <dbReference type="ARBA" id="ARBA00023295"/>
    </source>
</evidence>
<keyword evidence="5" id="KW-0732">Signal</keyword>
<evidence type="ECO:0000313" key="8">
    <source>
        <dbReference type="Proteomes" id="UP001392437"/>
    </source>
</evidence>
<dbReference type="InterPro" id="IPR017853">
    <property type="entry name" value="GH"/>
</dbReference>
<dbReference type="GO" id="GO:0000272">
    <property type="term" value="P:polysaccharide catabolic process"/>
    <property type="evidence" value="ECO:0007669"/>
    <property type="project" value="InterPro"/>
</dbReference>
<dbReference type="GO" id="GO:0004553">
    <property type="term" value="F:hydrolase activity, hydrolyzing O-glycosyl compounds"/>
    <property type="evidence" value="ECO:0007669"/>
    <property type="project" value="InterPro"/>
</dbReference>
<evidence type="ECO:0000256" key="4">
    <source>
        <dbReference type="RuleBase" id="RU361153"/>
    </source>
</evidence>
<reference evidence="7 8" key="1">
    <citation type="submission" date="2023-01" db="EMBL/GenBank/DDBJ databases">
        <title>Analysis of 21 Apiospora genomes using comparative genomics revels a genus with tremendous synthesis potential of carbohydrate active enzymes and secondary metabolites.</title>
        <authorList>
            <person name="Sorensen T."/>
        </authorList>
    </citation>
    <scope>NUCLEOTIDE SEQUENCE [LARGE SCALE GENOMIC DNA]</scope>
    <source>
        <strain evidence="7 8">CBS 117206</strain>
    </source>
</reference>
<comment type="similarity">
    <text evidence="1 4">Belongs to the glycosyl hydrolase 5 (cellulase A) family.</text>
</comment>
<dbReference type="InterPro" id="IPR001547">
    <property type="entry name" value="Glyco_hydro_5"/>
</dbReference>
<dbReference type="PANTHER" id="PTHR31263:SF0">
    <property type="entry name" value="CELLULASE FAMILY PROTEIN (AFU_ORTHOLOGUE AFUA_5G14560)"/>
    <property type="match status" value="1"/>
</dbReference>